<protein>
    <submittedName>
        <fullName evidence="1">Uncharacterized protein</fullName>
    </submittedName>
</protein>
<reference evidence="1 2" key="1">
    <citation type="submission" date="2024-04" db="EMBL/GenBank/DDBJ databases">
        <title>draft genome sequnece of Paenibacillus filicis.</title>
        <authorList>
            <person name="Kim D.-U."/>
        </authorList>
    </citation>
    <scope>NUCLEOTIDE SEQUENCE [LARGE SCALE GENOMIC DNA]</scope>
    <source>
        <strain evidence="1 2">KACC14197</strain>
    </source>
</reference>
<dbReference type="SUPFAM" id="SSF46785">
    <property type="entry name" value="Winged helix' DNA-binding domain"/>
    <property type="match status" value="1"/>
</dbReference>
<dbReference type="Proteomes" id="UP001469365">
    <property type="component" value="Unassembled WGS sequence"/>
</dbReference>
<evidence type="ECO:0000313" key="1">
    <source>
        <dbReference type="EMBL" id="MEK8128684.1"/>
    </source>
</evidence>
<sequence length="156" mass="17739">MQSDIVKLHSSAKTVYEQLKKLGEATVFQISESMDWRSDSVRSNITTLARLGMVYRSGGYGKSGFIYKAEDKPYEVINPGGRPPMIGGGREVEPIATVKLDPTHRKFLLANQQRWGKRGELAREAKMSRYELNVALEILKQEQSVSKEPKKRRRRA</sequence>
<dbReference type="RefSeq" id="WP_341415759.1">
    <property type="nucleotide sequence ID" value="NZ_JBBPCC010000006.1"/>
</dbReference>
<comment type="caution">
    <text evidence="1">The sequence shown here is derived from an EMBL/GenBank/DDBJ whole genome shotgun (WGS) entry which is preliminary data.</text>
</comment>
<dbReference type="EMBL" id="JBBPCC010000006">
    <property type="protein sequence ID" value="MEK8128684.1"/>
    <property type="molecule type" value="Genomic_DNA"/>
</dbReference>
<evidence type="ECO:0000313" key="2">
    <source>
        <dbReference type="Proteomes" id="UP001469365"/>
    </source>
</evidence>
<name>A0ABU9DIS4_9BACL</name>
<dbReference type="InterPro" id="IPR036388">
    <property type="entry name" value="WH-like_DNA-bd_sf"/>
</dbReference>
<proteinExistence type="predicted"/>
<accession>A0ABU9DIS4</accession>
<keyword evidence="2" id="KW-1185">Reference proteome</keyword>
<dbReference type="InterPro" id="IPR036390">
    <property type="entry name" value="WH_DNA-bd_sf"/>
</dbReference>
<gene>
    <name evidence="1" type="ORF">WMW72_12285</name>
</gene>
<dbReference type="Gene3D" id="1.10.10.10">
    <property type="entry name" value="Winged helix-like DNA-binding domain superfamily/Winged helix DNA-binding domain"/>
    <property type="match status" value="1"/>
</dbReference>
<organism evidence="1 2">
    <name type="scientific">Paenibacillus filicis</name>
    <dbReference type="NCBI Taxonomy" id="669464"/>
    <lineage>
        <taxon>Bacteria</taxon>
        <taxon>Bacillati</taxon>
        <taxon>Bacillota</taxon>
        <taxon>Bacilli</taxon>
        <taxon>Bacillales</taxon>
        <taxon>Paenibacillaceae</taxon>
        <taxon>Paenibacillus</taxon>
    </lineage>
</organism>